<name>A0ACD5ZUR2_AVESA</name>
<sequence>MYQTLKINVRNDMRTPCSVCPLASPRRTAWPICAGSRKFGLLDSIDSPRPSSPKRDEGTGRLSPPPLRPSFSPTAHASSKTLALADPSPRTHSEESPRRRRQPRRAEKDCLGPVHSGHDSRPSFEIPCYRLAKYDSGCGCMAADYSKNDPFERDIEQAIIALKKGTHLLKYGRRGKPKFCPFRLSSDETMLIWYSGRMEKQLNLIQVSRIIPGQRTAIFLRHPRPDKEYQSFSLIYGQRSLDLICKDKDEAEAWFVALKALISRRACKWTIQTKHDKASYRPTDHTHGDSPMASSCYSTDVENKVSKSIQQCGTNRDARPFANFANIFSDVILRTGQGRNRVSTGLVSSSKSLISGSADTSDEGASGVDNDVRVSYSSTVSSCSYGSSDDFDSRGDVLLWGKGVGDGTLAYSSHLSGNSYGSRIDASLPKALESRVLLDIHSIACGSKHSVLVTKQGEMYSWGEESEGRLGHGVDTDVTHPKLISTLSGINIESVACGEFHTCAVSFSGDLYTWGDGMHNFGLLGHGNDTAHWIPKKVCGPLEGLHVSSISCGPWHTAVVTSAGQLFTFGDGVFGALGHGDRQSTNIAREVGSLRGMRTVRAACGAWHTVAIVEVADSLNSGTSCKLFTWGDGNKGQLGHRDRETRLLPTCVESLFKPSFCQVSCGYDFTIALSTSGQVYTMGSNAYGQLGNPTNNGKLHSIVKGSISSRSVEEIACGSHHVAVLTSKAEVYTWGKGANGRLGHGNNFDRNTPTRVEALKDKQVKSVVCGTDFTAVVCFHKCTSGLDQSVCTGCRLQFGFRRTRHNCYNCGLLYCKACSTRKSLKASLAPNSHKPYRVCNECYTKLNTIGDAKNLQNSKLHEGNPQQLSSEAADRENSVKNLRLRLSRFSTMEPLKPEGKHSRSNSRLPLHRSASLNLGSIKCVGDSKELISSRIPASATSPLSSGLISPHFTNRLTTSGLALQSPGSACTCISNKNLTEEVARLQSQVNELTHKSELLEAELAKTNNQLIEARTSADVENLKCKAAKEVISSLTAQIKSITERAPAECSVNETSTGQVSKSLGSLLRENHSDDASRPPDSRVHLDNEPPCKGNNSIAAEDTDWNEQVERGVYITLFRSPAGHKYLRRVRFSKRHFTEQQAARWWAEHRQTLQEQYGVVTGDSIIPS</sequence>
<organism evidence="1 2">
    <name type="scientific">Avena sativa</name>
    <name type="common">Oat</name>
    <dbReference type="NCBI Taxonomy" id="4498"/>
    <lineage>
        <taxon>Eukaryota</taxon>
        <taxon>Viridiplantae</taxon>
        <taxon>Streptophyta</taxon>
        <taxon>Embryophyta</taxon>
        <taxon>Tracheophyta</taxon>
        <taxon>Spermatophyta</taxon>
        <taxon>Magnoliopsida</taxon>
        <taxon>Liliopsida</taxon>
        <taxon>Poales</taxon>
        <taxon>Poaceae</taxon>
        <taxon>BOP clade</taxon>
        <taxon>Pooideae</taxon>
        <taxon>Poodae</taxon>
        <taxon>Poeae</taxon>
        <taxon>Poeae Chloroplast Group 1 (Aveneae type)</taxon>
        <taxon>Aveninae</taxon>
        <taxon>Avena</taxon>
    </lineage>
</organism>
<dbReference type="EnsemblPlants" id="AVESA.00010b.r2.7AG1210090.1">
    <property type="protein sequence ID" value="AVESA.00010b.r2.7AG1210090.1.CDS"/>
    <property type="gene ID" value="AVESA.00010b.r2.7AG1210090"/>
</dbReference>
<keyword evidence="2" id="KW-1185">Reference proteome</keyword>
<reference evidence="1" key="1">
    <citation type="submission" date="2021-05" db="EMBL/GenBank/DDBJ databases">
        <authorList>
            <person name="Scholz U."/>
            <person name="Mascher M."/>
            <person name="Fiebig A."/>
        </authorList>
    </citation>
    <scope>NUCLEOTIDE SEQUENCE [LARGE SCALE GENOMIC DNA]</scope>
</reference>
<evidence type="ECO:0000313" key="1">
    <source>
        <dbReference type="EnsemblPlants" id="AVESA.00010b.r2.7AG1210090.1.CDS"/>
    </source>
</evidence>
<accession>A0ACD5ZUR2</accession>
<reference evidence="1" key="2">
    <citation type="submission" date="2025-09" db="UniProtKB">
        <authorList>
            <consortium name="EnsemblPlants"/>
        </authorList>
    </citation>
    <scope>IDENTIFICATION</scope>
</reference>
<protein>
    <submittedName>
        <fullName evidence="1">Uncharacterized protein</fullName>
    </submittedName>
</protein>
<dbReference type="Proteomes" id="UP001732700">
    <property type="component" value="Chromosome 7A"/>
</dbReference>
<evidence type="ECO:0000313" key="2">
    <source>
        <dbReference type="Proteomes" id="UP001732700"/>
    </source>
</evidence>
<proteinExistence type="predicted"/>